<gene>
    <name evidence="4" type="ORF">Clacol_008783</name>
</gene>
<dbReference type="Gene3D" id="3.30.160.60">
    <property type="entry name" value="Classic Zinc Finger"/>
    <property type="match status" value="1"/>
</dbReference>
<proteinExistence type="predicted"/>
<feature type="domain" description="C2H2-type" evidence="3">
    <location>
        <begin position="264"/>
        <end position="292"/>
    </location>
</feature>
<dbReference type="PROSITE" id="PS00028">
    <property type="entry name" value="ZINC_FINGER_C2H2_1"/>
    <property type="match status" value="1"/>
</dbReference>
<sequence>MSYCFDSDTTSFDFYPENITQVVSRPSTSSELDTTLERTTVTPQEIFYDYDDVMARMEAERAALMEDSDDFEESYYRCSDTESVDPMETSTARSSPQSIITFSDSTSYSNRPRLPSFKPKKRQNNNRKPLQRRPSNPNPCGSSPTPSTPPRPLKSRLSCGKSGKKALKKPHRMRVRGNAQHHRKFDLSEVDLTTPSVQCTYVHPVRSEQCRSRNEVPIDWTKEAHYWTHVVQEYRMMQRKALVIGEGTIITSPEMYQELGNRVIICDICGRVLSRRDVLTRHKARVHTVERETETATGTEDGPSSSP</sequence>
<keyword evidence="5" id="KW-1185">Reference proteome</keyword>
<feature type="compositionally biased region" description="Basic residues" evidence="2">
    <location>
        <begin position="118"/>
        <end position="131"/>
    </location>
</feature>
<organism evidence="4 5">
    <name type="scientific">Clathrus columnatus</name>
    <dbReference type="NCBI Taxonomy" id="1419009"/>
    <lineage>
        <taxon>Eukaryota</taxon>
        <taxon>Fungi</taxon>
        <taxon>Dikarya</taxon>
        <taxon>Basidiomycota</taxon>
        <taxon>Agaricomycotina</taxon>
        <taxon>Agaricomycetes</taxon>
        <taxon>Phallomycetidae</taxon>
        <taxon>Phallales</taxon>
        <taxon>Clathraceae</taxon>
        <taxon>Clathrus</taxon>
    </lineage>
</organism>
<evidence type="ECO:0000259" key="3">
    <source>
        <dbReference type="PROSITE" id="PS50157"/>
    </source>
</evidence>
<evidence type="ECO:0000256" key="1">
    <source>
        <dbReference type="PROSITE-ProRule" id="PRU00042"/>
    </source>
</evidence>
<feature type="region of interest" description="Disordered" evidence="2">
    <location>
        <begin position="70"/>
        <end position="182"/>
    </location>
</feature>
<keyword evidence="1" id="KW-0479">Metal-binding</keyword>
<dbReference type="InterPro" id="IPR013087">
    <property type="entry name" value="Znf_C2H2_type"/>
</dbReference>
<evidence type="ECO:0000256" key="2">
    <source>
        <dbReference type="SAM" id="MobiDB-lite"/>
    </source>
</evidence>
<feature type="compositionally biased region" description="Low complexity" evidence="2">
    <location>
        <begin position="132"/>
        <end position="145"/>
    </location>
</feature>
<dbReference type="AlphaFoldDB" id="A0AAV5AIR2"/>
<dbReference type="GO" id="GO:0008270">
    <property type="term" value="F:zinc ion binding"/>
    <property type="evidence" value="ECO:0007669"/>
    <property type="project" value="UniProtKB-KW"/>
</dbReference>
<feature type="compositionally biased region" description="Polar residues" evidence="2">
    <location>
        <begin position="295"/>
        <end position="307"/>
    </location>
</feature>
<evidence type="ECO:0000313" key="5">
    <source>
        <dbReference type="Proteomes" id="UP001050691"/>
    </source>
</evidence>
<keyword evidence="1" id="KW-0863">Zinc-finger</keyword>
<dbReference type="EMBL" id="BPWL01000010">
    <property type="protein sequence ID" value="GJJ14519.1"/>
    <property type="molecule type" value="Genomic_DNA"/>
</dbReference>
<name>A0AAV5AIR2_9AGAM</name>
<comment type="caution">
    <text evidence="4">The sequence shown here is derived from an EMBL/GenBank/DDBJ whole genome shotgun (WGS) entry which is preliminary data.</text>
</comment>
<keyword evidence="1" id="KW-0862">Zinc</keyword>
<protein>
    <recommendedName>
        <fullName evidence="3">C2H2-type domain-containing protein</fullName>
    </recommendedName>
</protein>
<feature type="compositionally biased region" description="Basic residues" evidence="2">
    <location>
        <begin position="162"/>
        <end position="182"/>
    </location>
</feature>
<feature type="region of interest" description="Disordered" evidence="2">
    <location>
        <begin position="286"/>
        <end position="307"/>
    </location>
</feature>
<dbReference type="PROSITE" id="PS50157">
    <property type="entry name" value="ZINC_FINGER_C2H2_2"/>
    <property type="match status" value="1"/>
</dbReference>
<dbReference type="Proteomes" id="UP001050691">
    <property type="component" value="Unassembled WGS sequence"/>
</dbReference>
<reference evidence="4" key="1">
    <citation type="submission" date="2021-10" db="EMBL/GenBank/DDBJ databases">
        <title>De novo Genome Assembly of Clathrus columnatus (Basidiomycota, Fungi) Using Illumina and Nanopore Sequence Data.</title>
        <authorList>
            <person name="Ogiso-Tanaka E."/>
            <person name="Itagaki H."/>
            <person name="Hosoya T."/>
            <person name="Hosaka K."/>
        </authorList>
    </citation>
    <scope>NUCLEOTIDE SEQUENCE</scope>
    <source>
        <strain evidence="4">MO-923</strain>
    </source>
</reference>
<evidence type="ECO:0000313" key="4">
    <source>
        <dbReference type="EMBL" id="GJJ14519.1"/>
    </source>
</evidence>
<accession>A0AAV5AIR2</accession>
<feature type="compositionally biased region" description="Polar residues" evidence="2">
    <location>
        <begin position="88"/>
        <end position="110"/>
    </location>
</feature>